<dbReference type="RefSeq" id="WP_096013563.1">
    <property type="nucleotide sequence ID" value="NZ_CP015578.1"/>
</dbReference>
<organism evidence="1 2">
    <name type="scientific">Campylobacter lanienae NCTC 13004</name>
    <dbReference type="NCBI Taxonomy" id="1031753"/>
    <lineage>
        <taxon>Bacteria</taxon>
        <taxon>Pseudomonadati</taxon>
        <taxon>Campylobacterota</taxon>
        <taxon>Epsilonproteobacteria</taxon>
        <taxon>Campylobacterales</taxon>
        <taxon>Campylobacteraceae</taxon>
        <taxon>Campylobacter</taxon>
    </lineage>
</organism>
<name>A0A1X9SLQ6_9BACT</name>
<dbReference type="EMBL" id="CP015578">
    <property type="protein sequence ID" value="ARQ97186.1"/>
    <property type="molecule type" value="Genomic_DNA"/>
</dbReference>
<dbReference type="Proteomes" id="UP000202031">
    <property type="component" value="Chromosome"/>
</dbReference>
<protein>
    <submittedName>
        <fullName evidence="1">Uncharacterized protein</fullName>
    </submittedName>
</protein>
<reference evidence="2" key="2">
    <citation type="journal article" date="2017" name="Genome Biol. Evol.">
        <title>Comparative genomic analysis identifies a Campylobacter clade deficient in selenium metabolism.</title>
        <authorList>
            <person name="Miller W.G."/>
            <person name="Yee E."/>
            <person name="Lopes B.S."/>
            <person name="Chapman M.H."/>
            <person name="Huynh S."/>
            <person name="Bono J.L."/>
            <person name="Parker C.T."/>
            <person name="Strachan N.J.C."/>
            <person name="Forbes K.J."/>
        </authorList>
    </citation>
    <scope>NUCLEOTIDE SEQUENCE [LARGE SCALE GENOMIC DNA]</scope>
    <source>
        <strain evidence="2">NCTC 13004</strain>
    </source>
</reference>
<accession>A0A1X9SLQ6</accession>
<sequence length="129" mass="15356">MKEYISGWEALNIPNEKGLVADWHPLCFLNNKDDIKKYKYNKILGNKGIKKHFIPMLNRDEYVASFARAIADLVYMKEFTGLKNCVRDYLDDEDEKELFGYLKSINFDKEVDDFMKYELTKLYFADKEQ</sequence>
<dbReference type="KEGG" id="clx:CLAN_0428"/>
<reference evidence="2" key="1">
    <citation type="journal article" date="2017" name="Genome Biol. Evol.">
        <title>Comparative Genomic Analysis Identifies a Campylobacter Clade Deficient in Selenium Metabolism.</title>
        <authorList>
            <person name="Miller W.G."/>
            <person name="Yee E."/>
            <person name="Lopes B.S."/>
            <person name="Chapman M.H."/>
            <person name="Huynh S."/>
            <person name="Bono J.L."/>
            <person name="Parker C.T."/>
            <person name="Strachan N.J.C."/>
            <person name="Forbes K.J."/>
        </authorList>
    </citation>
    <scope>NUCLEOTIDE SEQUENCE [LARGE SCALE GENOMIC DNA]</scope>
    <source>
        <strain evidence="2">NCTC 13004</strain>
    </source>
</reference>
<proteinExistence type="predicted"/>
<evidence type="ECO:0000313" key="2">
    <source>
        <dbReference type="Proteomes" id="UP000202031"/>
    </source>
</evidence>
<dbReference type="AlphaFoldDB" id="A0A1X9SLQ6"/>
<gene>
    <name evidence="1" type="ORF">CLAN_0428</name>
</gene>
<dbReference type="GeneID" id="46920901"/>
<evidence type="ECO:0000313" key="1">
    <source>
        <dbReference type="EMBL" id="ARQ97186.1"/>
    </source>
</evidence>